<feature type="transmembrane region" description="Helical" evidence="7">
    <location>
        <begin position="242"/>
        <end position="262"/>
    </location>
</feature>
<keyword evidence="5 7" id="KW-1133">Transmembrane helix</keyword>
<evidence type="ECO:0000313" key="10">
    <source>
        <dbReference type="Proteomes" id="UP000003763"/>
    </source>
</evidence>
<dbReference type="AlphaFoldDB" id="G5HQQ3"/>
<dbReference type="CDD" id="cd06261">
    <property type="entry name" value="TM_PBP2"/>
    <property type="match status" value="1"/>
</dbReference>
<keyword evidence="2 7" id="KW-0813">Transport</keyword>
<dbReference type="Proteomes" id="UP000003763">
    <property type="component" value="Unassembled WGS sequence"/>
</dbReference>
<evidence type="ECO:0000259" key="8">
    <source>
        <dbReference type="PROSITE" id="PS50928"/>
    </source>
</evidence>
<dbReference type="EMBL" id="ADLJ01000045">
    <property type="protein sequence ID" value="EHE96251.1"/>
    <property type="molecule type" value="Genomic_DNA"/>
</dbReference>
<dbReference type="InterPro" id="IPR000515">
    <property type="entry name" value="MetI-like"/>
</dbReference>
<feature type="transmembrane region" description="Helical" evidence="7">
    <location>
        <begin position="136"/>
        <end position="155"/>
    </location>
</feature>
<reference evidence="9 10" key="1">
    <citation type="submission" date="2011-08" db="EMBL/GenBank/DDBJ databases">
        <title>The Genome Sequence of Clostridium citroniae WAL-17108.</title>
        <authorList>
            <consortium name="The Broad Institute Genome Sequencing Platform"/>
            <person name="Earl A."/>
            <person name="Ward D."/>
            <person name="Feldgarden M."/>
            <person name="Gevers D."/>
            <person name="Finegold S.M."/>
            <person name="Summanen P.H."/>
            <person name="Molitoris D.R."/>
            <person name="Vaisanen M.L."/>
            <person name="Daigneault M."/>
            <person name="Allen-Vercoe E."/>
            <person name="Young S.K."/>
            <person name="Zeng Q."/>
            <person name="Gargeya S."/>
            <person name="Fitzgerald M."/>
            <person name="Haas B."/>
            <person name="Abouelleil A."/>
            <person name="Alvarado L."/>
            <person name="Arachchi H.M."/>
            <person name="Berlin A."/>
            <person name="Brown A."/>
            <person name="Chapman S.B."/>
            <person name="Chen Z."/>
            <person name="Dunbar C."/>
            <person name="Freedman E."/>
            <person name="Gearin G."/>
            <person name="Gellesch M."/>
            <person name="Goldberg J."/>
            <person name="Griggs A."/>
            <person name="Gujja S."/>
            <person name="Heiman D."/>
            <person name="Howarth C."/>
            <person name="Larson L."/>
            <person name="Lui A."/>
            <person name="MacDonald P.J.P."/>
            <person name="Montmayeur A."/>
            <person name="Murphy C."/>
            <person name="Neiman D."/>
            <person name="Pearson M."/>
            <person name="Priest M."/>
            <person name="Roberts A."/>
            <person name="Saif S."/>
            <person name="Shea T."/>
            <person name="Shenoy N."/>
            <person name="Sisk P."/>
            <person name="Stolte C."/>
            <person name="Sykes S."/>
            <person name="Wortman J."/>
            <person name="Nusbaum C."/>
            <person name="Birren B."/>
        </authorList>
    </citation>
    <scope>NUCLEOTIDE SEQUENCE [LARGE SCALE GENOMIC DNA]</scope>
    <source>
        <strain evidence="9 10">WAL-17108</strain>
    </source>
</reference>
<name>G5HQQ3_9FIRM</name>
<dbReference type="Pfam" id="PF00528">
    <property type="entry name" value="BPD_transp_1"/>
    <property type="match status" value="1"/>
</dbReference>
<dbReference type="PATRIC" id="fig|742733.3.peg.5064"/>
<dbReference type="PANTHER" id="PTHR43386:SF23">
    <property type="entry name" value="ABC TRANSPORTER"/>
    <property type="match status" value="1"/>
</dbReference>
<dbReference type="eggNOG" id="COG1173">
    <property type="taxonomic scope" value="Bacteria"/>
</dbReference>
<comment type="similarity">
    <text evidence="7">Belongs to the binding-protein-dependent transport system permease family.</text>
</comment>
<dbReference type="HOGENOM" id="CLU_028518_5_4_9"/>
<evidence type="ECO:0000313" key="9">
    <source>
        <dbReference type="EMBL" id="EHE96251.1"/>
    </source>
</evidence>
<dbReference type="Gene3D" id="1.10.3720.10">
    <property type="entry name" value="MetI-like"/>
    <property type="match status" value="1"/>
</dbReference>
<dbReference type="PROSITE" id="PS50928">
    <property type="entry name" value="ABC_TM1"/>
    <property type="match status" value="1"/>
</dbReference>
<protein>
    <recommendedName>
        <fullName evidence="8">ABC transmembrane type-1 domain-containing protein</fullName>
    </recommendedName>
</protein>
<feature type="domain" description="ABC transmembrane type-1" evidence="8">
    <location>
        <begin position="73"/>
        <end position="263"/>
    </location>
</feature>
<feature type="transmembrane region" description="Helical" evidence="7">
    <location>
        <begin position="75"/>
        <end position="101"/>
    </location>
</feature>
<proteinExistence type="inferred from homology"/>
<comment type="subcellular location">
    <subcellularLocation>
        <location evidence="1 7">Cell membrane</location>
        <topology evidence="1 7">Multi-pass membrane protein</topology>
    </subcellularLocation>
</comment>
<dbReference type="RefSeq" id="WP_007868388.1">
    <property type="nucleotide sequence ID" value="NZ_JH376428.1"/>
</dbReference>
<comment type="caution">
    <text evidence="9">The sequence shown here is derived from an EMBL/GenBank/DDBJ whole genome shotgun (WGS) entry which is preliminary data.</text>
</comment>
<feature type="transmembrane region" description="Helical" evidence="7">
    <location>
        <begin position="108"/>
        <end position="130"/>
    </location>
</feature>
<evidence type="ECO:0000256" key="6">
    <source>
        <dbReference type="ARBA" id="ARBA00023136"/>
    </source>
</evidence>
<gene>
    <name evidence="9" type="ORF">HMPREF9469_04915</name>
</gene>
<dbReference type="SUPFAM" id="SSF161098">
    <property type="entry name" value="MetI-like"/>
    <property type="match status" value="1"/>
</dbReference>
<dbReference type="GO" id="GO:0005886">
    <property type="term" value="C:plasma membrane"/>
    <property type="evidence" value="ECO:0007669"/>
    <property type="project" value="UniProtKB-SubCell"/>
</dbReference>
<evidence type="ECO:0000256" key="3">
    <source>
        <dbReference type="ARBA" id="ARBA00022475"/>
    </source>
</evidence>
<evidence type="ECO:0000256" key="4">
    <source>
        <dbReference type="ARBA" id="ARBA00022692"/>
    </source>
</evidence>
<keyword evidence="4 7" id="KW-0812">Transmembrane</keyword>
<keyword evidence="6 7" id="KW-0472">Membrane</keyword>
<dbReference type="InterPro" id="IPR035906">
    <property type="entry name" value="MetI-like_sf"/>
</dbReference>
<evidence type="ECO:0000256" key="5">
    <source>
        <dbReference type="ARBA" id="ARBA00022989"/>
    </source>
</evidence>
<dbReference type="PANTHER" id="PTHR43386">
    <property type="entry name" value="OLIGOPEPTIDE TRANSPORT SYSTEM PERMEASE PROTEIN APPC"/>
    <property type="match status" value="1"/>
</dbReference>
<sequence length="277" mass="30315">MGWFSEWNRRKTLFLFLIMAALMLAAITVGGRVLADEAMVTDFSRKNLAPCLQYPFGTDWMGRDMFVRTITGLSLSIRIGILTAAVSAVIACFMGTAAACLGKVADGIVAGIIDLVMGIPHILLLILISFAAGKGFWGVMIGISLTHWTSLARLLRAEVMQLKESQYIKIAGKLGMGKVRIAWKHMMPHLLPQVLVGVVLLFPHAILHEASITFLGFGLPPEQPAIGVILSESMKYLTMGKWWLALFPGLLLVFVVVLFHFIGDTLVTLTNPNKAHL</sequence>
<evidence type="ECO:0000256" key="7">
    <source>
        <dbReference type="RuleBase" id="RU363032"/>
    </source>
</evidence>
<accession>G5HQQ3</accession>
<dbReference type="GO" id="GO:0055085">
    <property type="term" value="P:transmembrane transport"/>
    <property type="evidence" value="ECO:0007669"/>
    <property type="project" value="InterPro"/>
</dbReference>
<keyword evidence="3" id="KW-1003">Cell membrane</keyword>
<dbReference type="InterPro" id="IPR050366">
    <property type="entry name" value="BP-dependent_transpt_permease"/>
</dbReference>
<evidence type="ECO:0000256" key="2">
    <source>
        <dbReference type="ARBA" id="ARBA00022448"/>
    </source>
</evidence>
<organism evidence="9 10">
    <name type="scientific">[Clostridium] citroniae WAL-17108</name>
    <dbReference type="NCBI Taxonomy" id="742733"/>
    <lineage>
        <taxon>Bacteria</taxon>
        <taxon>Bacillati</taxon>
        <taxon>Bacillota</taxon>
        <taxon>Clostridia</taxon>
        <taxon>Lachnospirales</taxon>
        <taxon>Lachnospiraceae</taxon>
        <taxon>Enterocloster</taxon>
    </lineage>
</organism>
<evidence type="ECO:0000256" key="1">
    <source>
        <dbReference type="ARBA" id="ARBA00004651"/>
    </source>
</evidence>